<evidence type="ECO:0000256" key="4">
    <source>
        <dbReference type="SAM" id="MobiDB-lite"/>
    </source>
</evidence>
<evidence type="ECO:0000313" key="7">
    <source>
        <dbReference type="Proteomes" id="UP001172681"/>
    </source>
</evidence>
<dbReference type="GO" id="GO:0010792">
    <property type="term" value="P:DNA double-strand break processing involved in repair via single-strand annealing"/>
    <property type="evidence" value="ECO:0007669"/>
    <property type="project" value="TreeGrafter"/>
</dbReference>
<organism evidence="6 7">
    <name type="scientific">Knufia peltigerae</name>
    <dbReference type="NCBI Taxonomy" id="1002370"/>
    <lineage>
        <taxon>Eukaryota</taxon>
        <taxon>Fungi</taxon>
        <taxon>Dikarya</taxon>
        <taxon>Ascomycota</taxon>
        <taxon>Pezizomycotina</taxon>
        <taxon>Eurotiomycetes</taxon>
        <taxon>Chaetothyriomycetidae</taxon>
        <taxon>Chaetothyriales</taxon>
        <taxon>Trichomeriaceae</taxon>
        <taxon>Knufia</taxon>
    </lineage>
</organism>
<evidence type="ECO:0000256" key="1">
    <source>
        <dbReference type="ARBA" id="ARBA00004123"/>
    </source>
</evidence>
<dbReference type="GO" id="GO:0005634">
    <property type="term" value="C:nucleus"/>
    <property type="evidence" value="ECO:0007669"/>
    <property type="project" value="UniProtKB-SubCell"/>
</dbReference>
<keyword evidence="2" id="KW-0227">DNA damage</keyword>
<keyword evidence="7" id="KW-1185">Reference proteome</keyword>
<feature type="region of interest" description="Disordered" evidence="4">
    <location>
        <begin position="89"/>
        <end position="116"/>
    </location>
</feature>
<comment type="caution">
    <text evidence="6">The sequence shown here is derived from an EMBL/GenBank/DDBJ whole genome shotgun (WGS) entry which is preliminary data.</text>
</comment>
<protein>
    <recommendedName>
        <fullName evidence="5">DNA endonuclease activator Ctp1 C-terminal domain-containing protein</fullName>
    </recommendedName>
</protein>
<evidence type="ECO:0000313" key="6">
    <source>
        <dbReference type="EMBL" id="KAJ9638610.1"/>
    </source>
</evidence>
<dbReference type="PANTHER" id="PTHR15107:SF0">
    <property type="entry name" value="DNA ENDONUCLEASE ACTIVATOR CTP1 C-TERMINAL DOMAIN-CONTAINING PROTEIN"/>
    <property type="match status" value="1"/>
</dbReference>
<proteinExistence type="predicted"/>
<feature type="compositionally biased region" description="Basic and acidic residues" evidence="4">
    <location>
        <begin position="101"/>
        <end position="114"/>
    </location>
</feature>
<feature type="region of interest" description="Disordered" evidence="4">
    <location>
        <begin position="520"/>
        <end position="555"/>
    </location>
</feature>
<feature type="compositionally biased region" description="Polar residues" evidence="4">
    <location>
        <begin position="283"/>
        <end position="312"/>
    </location>
</feature>
<dbReference type="EMBL" id="JAPDRN010000020">
    <property type="protein sequence ID" value="KAJ9638610.1"/>
    <property type="molecule type" value="Genomic_DNA"/>
</dbReference>
<comment type="subcellular location">
    <subcellularLocation>
        <location evidence="1">Nucleus</location>
    </subcellularLocation>
</comment>
<dbReference type="AlphaFoldDB" id="A0AA38Y7U9"/>
<dbReference type="InterPro" id="IPR013882">
    <property type="entry name" value="Ctp1_C"/>
</dbReference>
<feature type="region of interest" description="Disordered" evidence="4">
    <location>
        <begin position="283"/>
        <end position="402"/>
    </location>
</feature>
<feature type="compositionally biased region" description="Polar residues" evidence="4">
    <location>
        <begin position="204"/>
        <end position="217"/>
    </location>
</feature>
<dbReference type="Proteomes" id="UP001172681">
    <property type="component" value="Unassembled WGS sequence"/>
</dbReference>
<feature type="domain" description="DNA endonuclease activator Ctp1 C-terminal" evidence="5">
    <location>
        <begin position="425"/>
        <end position="537"/>
    </location>
</feature>
<dbReference type="InterPro" id="IPR033316">
    <property type="entry name" value="RBBP8-like"/>
</dbReference>
<name>A0AA38Y7U9_9EURO</name>
<feature type="compositionally biased region" description="Low complexity" evidence="4">
    <location>
        <begin position="337"/>
        <end position="373"/>
    </location>
</feature>
<accession>A0AA38Y7U9</accession>
<dbReference type="Pfam" id="PF08573">
    <property type="entry name" value="SAE2"/>
    <property type="match status" value="1"/>
</dbReference>
<reference evidence="6" key="1">
    <citation type="submission" date="2022-10" db="EMBL/GenBank/DDBJ databases">
        <title>Culturing micro-colonial fungi from biological soil crusts in the Mojave desert and describing Neophaeococcomyces mojavensis, and introducing the new genera and species Taxawa tesnikishii.</title>
        <authorList>
            <person name="Kurbessoian T."/>
            <person name="Stajich J.E."/>
        </authorList>
    </citation>
    <scope>NUCLEOTIDE SEQUENCE</scope>
    <source>
        <strain evidence="6">TK_35</strain>
    </source>
</reference>
<feature type="compositionally biased region" description="Basic and acidic residues" evidence="4">
    <location>
        <begin position="536"/>
        <end position="555"/>
    </location>
</feature>
<feature type="compositionally biased region" description="Low complexity" evidence="4">
    <location>
        <begin position="313"/>
        <end position="322"/>
    </location>
</feature>
<dbReference type="PANTHER" id="PTHR15107">
    <property type="entry name" value="RETINOBLASTOMA BINDING PROTEIN 8"/>
    <property type="match status" value="1"/>
</dbReference>
<evidence type="ECO:0000256" key="3">
    <source>
        <dbReference type="ARBA" id="ARBA00023242"/>
    </source>
</evidence>
<sequence length="572" mass="64255">MDPTPQTLTSTLILALQHSETLLRQLDESNKTIERFRLENEQIKLELDQIRSQQSSVSIDPPDQHLIEENERLKNELSDLQSKRLMAPVPSTQLDESLAQENEKLRHELEESRQKQNQLSEMTVQFEQLFRKDVEKQAEIDQLRSKLRLFQARERKWRCSNPSVSSPIILSEDADANANTTSPRTTKRKRARSRSPEVLKEITGNVTTGSSANTPTTRPKFKRHSDRGADAIPTVAEDGEDYSENLHSDGLASEKPVEGNGDDTIASKNRLKALLTTPAANSSVLLPRSDGSTSIISRKSRGTPSPITTTEYQQQQQQQHQQHQQHKLQTSTPSGEAASTSTITTTTNPSTATATATTTKPNTTNRTTSSTTSVRKPPFLPPKSSSRNVPPGPEDDEPFRSRPVARLNLTHFKINTAYTGGVDYAYDEVVRGRSARRCLPGCVRPECCGHQFRVLADTLPVTDDDLSEDDLLLAFFGPGPESEAKIRNLTAVARANLVHEARAKRLADLYGRAHRQTFDRAQSPPGFWNTEFPSTQEDRENRERARQREREEVERRYCDAKRGGGRWLFADE</sequence>
<evidence type="ECO:0000256" key="2">
    <source>
        <dbReference type="ARBA" id="ARBA00022763"/>
    </source>
</evidence>
<keyword evidence="3" id="KW-0539">Nucleus</keyword>
<evidence type="ECO:0000259" key="5">
    <source>
        <dbReference type="Pfam" id="PF08573"/>
    </source>
</evidence>
<feature type="region of interest" description="Disordered" evidence="4">
    <location>
        <begin position="161"/>
        <end position="264"/>
    </location>
</feature>
<dbReference type="GO" id="GO:0003684">
    <property type="term" value="F:damaged DNA binding"/>
    <property type="evidence" value="ECO:0007669"/>
    <property type="project" value="TreeGrafter"/>
</dbReference>
<gene>
    <name evidence="6" type="ORF">H2204_004086</name>
</gene>